<gene>
    <name evidence="2" type="ORF">SLEP1_g46478</name>
</gene>
<evidence type="ECO:0000313" key="3">
    <source>
        <dbReference type="Proteomes" id="UP001054252"/>
    </source>
</evidence>
<organism evidence="2 3">
    <name type="scientific">Rubroshorea leprosula</name>
    <dbReference type="NCBI Taxonomy" id="152421"/>
    <lineage>
        <taxon>Eukaryota</taxon>
        <taxon>Viridiplantae</taxon>
        <taxon>Streptophyta</taxon>
        <taxon>Embryophyta</taxon>
        <taxon>Tracheophyta</taxon>
        <taxon>Spermatophyta</taxon>
        <taxon>Magnoliopsida</taxon>
        <taxon>eudicotyledons</taxon>
        <taxon>Gunneridae</taxon>
        <taxon>Pentapetalae</taxon>
        <taxon>rosids</taxon>
        <taxon>malvids</taxon>
        <taxon>Malvales</taxon>
        <taxon>Dipterocarpaceae</taxon>
        <taxon>Rubroshorea</taxon>
    </lineage>
</organism>
<feature type="region of interest" description="Disordered" evidence="1">
    <location>
        <begin position="327"/>
        <end position="360"/>
    </location>
</feature>
<reference evidence="2 3" key="1">
    <citation type="journal article" date="2021" name="Commun. Biol.">
        <title>The genome of Shorea leprosula (Dipterocarpaceae) highlights the ecological relevance of drought in aseasonal tropical rainforests.</title>
        <authorList>
            <person name="Ng K.K.S."/>
            <person name="Kobayashi M.J."/>
            <person name="Fawcett J.A."/>
            <person name="Hatakeyama M."/>
            <person name="Paape T."/>
            <person name="Ng C.H."/>
            <person name="Ang C.C."/>
            <person name="Tnah L.H."/>
            <person name="Lee C.T."/>
            <person name="Nishiyama T."/>
            <person name="Sese J."/>
            <person name="O'Brien M.J."/>
            <person name="Copetti D."/>
            <person name="Mohd Noor M.I."/>
            <person name="Ong R.C."/>
            <person name="Putra M."/>
            <person name="Sireger I.Z."/>
            <person name="Indrioko S."/>
            <person name="Kosugi Y."/>
            <person name="Izuno A."/>
            <person name="Isagi Y."/>
            <person name="Lee S.L."/>
            <person name="Shimizu K.K."/>
        </authorList>
    </citation>
    <scope>NUCLEOTIDE SEQUENCE [LARGE SCALE GENOMIC DNA]</scope>
    <source>
        <strain evidence="2">214</strain>
    </source>
</reference>
<sequence length="360" mass="40345">MREEILLQWRMLGFKGAARLPGKTAILDDGNDITDGKDTNDGLKDLGLYKLRVRVAEDRVQRISGNQRKTGNFPELKRVSVGSQKDKGNADGEMIQQFGLTQVVNEEVGSCDKQVTKQHDQPGNEIIEFSPKKEECQWLDGSMIAVVRSLELVIGIQARMDVDGGLIILAPLGGRRMLLLERTTGYLDEYMRQNKELFETWFESICPWEMAPKQSGRLEEWRLDPDWWLSTGDRSSTSETESEYSSSQNRDEDLELINTEISGEEADNIDEALSTDVGNLNIQGNHIIEGDGSYEMEYQRGVVMGGDIGSNKFDVIRPLVDRQEGLGADDGLENSGSHEWIMGKEGNEPKGINAKKIHYG</sequence>
<feature type="compositionally biased region" description="Low complexity" evidence="1">
    <location>
        <begin position="232"/>
        <end position="247"/>
    </location>
</feature>
<evidence type="ECO:0000256" key="1">
    <source>
        <dbReference type="SAM" id="MobiDB-lite"/>
    </source>
</evidence>
<name>A0AAV5LMC3_9ROSI</name>
<protein>
    <submittedName>
        <fullName evidence="2">Uncharacterized protein</fullName>
    </submittedName>
</protein>
<comment type="caution">
    <text evidence="2">The sequence shown here is derived from an EMBL/GenBank/DDBJ whole genome shotgun (WGS) entry which is preliminary data.</text>
</comment>
<accession>A0AAV5LMC3</accession>
<dbReference type="Proteomes" id="UP001054252">
    <property type="component" value="Unassembled WGS sequence"/>
</dbReference>
<feature type="region of interest" description="Disordered" evidence="1">
    <location>
        <begin position="232"/>
        <end position="253"/>
    </location>
</feature>
<evidence type="ECO:0000313" key="2">
    <source>
        <dbReference type="EMBL" id="GKV38588.1"/>
    </source>
</evidence>
<dbReference type="AlphaFoldDB" id="A0AAV5LMC3"/>
<dbReference type="EMBL" id="BPVZ01000129">
    <property type="protein sequence ID" value="GKV38588.1"/>
    <property type="molecule type" value="Genomic_DNA"/>
</dbReference>
<keyword evidence="3" id="KW-1185">Reference proteome</keyword>
<proteinExistence type="predicted"/>